<gene>
    <name evidence="2" type="ORF">D2E25_1293</name>
</gene>
<comment type="caution">
    <text evidence="2">The sequence shown here is derived from an EMBL/GenBank/DDBJ whole genome shotgun (WGS) entry which is preliminary data.</text>
</comment>
<protein>
    <submittedName>
        <fullName evidence="2">Uncharacterized protein</fullName>
    </submittedName>
</protein>
<accession>A0A430FKL1</accession>
<sequence length="68" mass="7662">MSMQVLLIIMVCVVAVAVTALVAIFGVQHHLDDRANQMSGGDELDRQNAEELREISRKMDHAKYWPLP</sequence>
<dbReference type="AlphaFoldDB" id="A0A430FKL1"/>
<feature type="transmembrane region" description="Helical" evidence="1">
    <location>
        <begin position="6"/>
        <end position="27"/>
    </location>
</feature>
<name>A0A430FKL1_9BIFI</name>
<evidence type="ECO:0000256" key="1">
    <source>
        <dbReference type="SAM" id="Phobius"/>
    </source>
</evidence>
<reference evidence="2 3" key="1">
    <citation type="submission" date="2018-09" db="EMBL/GenBank/DDBJ databases">
        <title>Characterization of the phylogenetic diversity of five novel species belonging to the genus Bifidobacterium.</title>
        <authorList>
            <person name="Lugli G.A."/>
            <person name="Duranti S."/>
            <person name="Milani C."/>
        </authorList>
    </citation>
    <scope>NUCLEOTIDE SEQUENCE [LARGE SCALE GENOMIC DNA]</scope>
    <source>
        <strain evidence="2 3">2034B</strain>
    </source>
</reference>
<dbReference type="RefSeq" id="WP_241217062.1">
    <property type="nucleotide sequence ID" value="NZ_QXGL01000003.1"/>
</dbReference>
<keyword evidence="1" id="KW-0472">Membrane</keyword>
<dbReference type="EMBL" id="QXGL01000003">
    <property type="protein sequence ID" value="RSX53320.1"/>
    <property type="molecule type" value="Genomic_DNA"/>
</dbReference>
<proteinExistence type="predicted"/>
<keyword evidence="3" id="KW-1185">Reference proteome</keyword>
<keyword evidence="1" id="KW-0812">Transmembrane</keyword>
<keyword evidence="1" id="KW-1133">Transmembrane helix</keyword>
<evidence type="ECO:0000313" key="3">
    <source>
        <dbReference type="Proteomes" id="UP000287533"/>
    </source>
</evidence>
<organism evidence="2 3">
    <name type="scientific">Bifidobacterium goeldii</name>
    <dbReference type="NCBI Taxonomy" id="2306975"/>
    <lineage>
        <taxon>Bacteria</taxon>
        <taxon>Bacillati</taxon>
        <taxon>Actinomycetota</taxon>
        <taxon>Actinomycetes</taxon>
        <taxon>Bifidobacteriales</taxon>
        <taxon>Bifidobacteriaceae</taxon>
        <taxon>Bifidobacterium</taxon>
    </lineage>
</organism>
<evidence type="ECO:0000313" key="2">
    <source>
        <dbReference type="EMBL" id="RSX53320.1"/>
    </source>
</evidence>
<dbReference type="Proteomes" id="UP000287533">
    <property type="component" value="Unassembled WGS sequence"/>
</dbReference>